<dbReference type="InterPro" id="IPR020422">
    <property type="entry name" value="TYR_PHOSPHATASE_DUAL_dom"/>
</dbReference>
<feature type="domain" description="Tyrosine specific protein phosphatases" evidence="6">
    <location>
        <begin position="61"/>
        <end position="121"/>
    </location>
</feature>
<dbReference type="InterPro" id="IPR029021">
    <property type="entry name" value="Prot-tyrosine_phosphatase-like"/>
</dbReference>
<feature type="non-terminal residue" evidence="7">
    <location>
        <position position="1"/>
    </location>
</feature>
<dbReference type="InterPro" id="IPR000387">
    <property type="entry name" value="Tyr_Pase_dom"/>
</dbReference>
<dbReference type="EC" id="3.1.3.48" evidence="2"/>
<protein>
    <recommendedName>
        <fullName evidence="2">protein-tyrosine-phosphatase</fullName>
        <ecNumber evidence="2">3.1.3.48</ecNumber>
    </recommendedName>
</protein>
<dbReference type="InterPro" id="IPR016130">
    <property type="entry name" value="Tyr_Pase_AS"/>
</dbReference>
<dbReference type="Proteomes" id="UP000001593">
    <property type="component" value="Unassembled WGS sequence"/>
</dbReference>
<reference evidence="7 8" key="1">
    <citation type="journal article" date="2007" name="Science">
        <title>Sea anemone genome reveals ancestral eumetazoan gene repertoire and genomic organization.</title>
        <authorList>
            <person name="Putnam N.H."/>
            <person name="Srivastava M."/>
            <person name="Hellsten U."/>
            <person name="Dirks B."/>
            <person name="Chapman J."/>
            <person name="Salamov A."/>
            <person name="Terry A."/>
            <person name="Shapiro H."/>
            <person name="Lindquist E."/>
            <person name="Kapitonov V.V."/>
            <person name="Jurka J."/>
            <person name="Genikhovich G."/>
            <person name="Grigoriev I.V."/>
            <person name="Lucas S.M."/>
            <person name="Steele R.E."/>
            <person name="Finnerty J.R."/>
            <person name="Technau U."/>
            <person name="Martindale M.Q."/>
            <person name="Rokhsar D.S."/>
        </authorList>
    </citation>
    <scope>NUCLEOTIDE SEQUENCE [LARGE SCALE GENOMIC DNA]</scope>
    <source>
        <strain evidence="8">CH2 X CH6</strain>
    </source>
</reference>
<dbReference type="PANTHER" id="PTHR10159">
    <property type="entry name" value="DUAL SPECIFICITY PROTEIN PHOSPHATASE"/>
    <property type="match status" value="1"/>
</dbReference>
<comment type="similarity">
    <text evidence="1">Belongs to the protein-tyrosine phosphatase family. Non-receptor class dual specificity subfamily.</text>
</comment>
<dbReference type="PRINTS" id="PR01764">
    <property type="entry name" value="MAPKPHPHTASE"/>
</dbReference>
<dbReference type="Gene3D" id="3.90.190.10">
    <property type="entry name" value="Protein tyrosine phosphatase superfamily"/>
    <property type="match status" value="1"/>
</dbReference>
<evidence type="ECO:0000313" key="7">
    <source>
        <dbReference type="EMBL" id="EDO37000.1"/>
    </source>
</evidence>
<dbReference type="GO" id="GO:0017017">
    <property type="term" value="F:MAP kinase tyrosine/serine/threonine phosphatase activity"/>
    <property type="evidence" value="ECO:0000318"/>
    <property type="project" value="GO_Central"/>
</dbReference>
<dbReference type="PhylomeDB" id="A7SGZ1"/>
<dbReference type="GO" id="GO:0043409">
    <property type="term" value="P:negative regulation of MAPK cascade"/>
    <property type="evidence" value="ECO:0000318"/>
    <property type="project" value="GO_Central"/>
</dbReference>
<feature type="domain" description="Tyrosine-protein phosphatase" evidence="5">
    <location>
        <begin position="1"/>
        <end position="140"/>
    </location>
</feature>
<organism evidence="7 8">
    <name type="scientific">Nematostella vectensis</name>
    <name type="common">Starlet sea anemone</name>
    <dbReference type="NCBI Taxonomy" id="45351"/>
    <lineage>
        <taxon>Eukaryota</taxon>
        <taxon>Metazoa</taxon>
        <taxon>Cnidaria</taxon>
        <taxon>Anthozoa</taxon>
        <taxon>Hexacorallia</taxon>
        <taxon>Actiniaria</taxon>
        <taxon>Edwardsiidae</taxon>
        <taxon>Nematostella</taxon>
    </lineage>
</organism>
<dbReference type="Pfam" id="PF00782">
    <property type="entry name" value="DSPc"/>
    <property type="match status" value="1"/>
</dbReference>
<dbReference type="OrthoDB" id="165342at2759"/>
<dbReference type="PROSITE" id="PS50056">
    <property type="entry name" value="TYR_PHOSPHATASE_2"/>
    <property type="match status" value="1"/>
</dbReference>
<evidence type="ECO:0000259" key="5">
    <source>
        <dbReference type="PROSITE" id="PS50054"/>
    </source>
</evidence>
<proteinExistence type="inferred from homology"/>
<evidence type="ECO:0000256" key="4">
    <source>
        <dbReference type="ARBA" id="ARBA00022912"/>
    </source>
</evidence>
<keyword evidence="3" id="KW-0378">Hydrolase</keyword>
<evidence type="ECO:0000259" key="6">
    <source>
        <dbReference type="PROSITE" id="PS50056"/>
    </source>
</evidence>
<dbReference type="GO" id="GO:0007165">
    <property type="term" value="P:signal transduction"/>
    <property type="evidence" value="ECO:0000318"/>
    <property type="project" value="GO_Central"/>
</dbReference>
<dbReference type="SUPFAM" id="SSF52799">
    <property type="entry name" value="(Phosphotyrosine protein) phosphatases II"/>
    <property type="match status" value="1"/>
</dbReference>
<dbReference type="OMA" id="XNASDIS"/>
<accession>A7SGZ1</accession>
<dbReference type="InParanoid" id="A7SGZ1"/>
<gene>
    <name evidence="7" type="ORF">NEMVEDRAFT_v1g117981</name>
</gene>
<dbReference type="GO" id="GO:0033550">
    <property type="term" value="F:MAP kinase tyrosine phosphatase activity"/>
    <property type="evidence" value="ECO:0000318"/>
    <property type="project" value="GO_Central"/>
</dbReference>
<dbReference type="InterPro" id="IPR000340">
    <property type="entry name" value="Dual-sp_phosphatase_cat-dom"/>
</dbReference>
<dbReference type="KEGG" id="nve:5508488"/>
<evidence type="ECO:0000313" key="8">
    <source>
        <dbReference type="Proteomes" id="UP000001593"/>
    </source>
</evidence>
<name>A7SGZ1_NEMVE</name>
<keyword evidence="8" id="KW-1185">Reference proteome</keyword>
<dbReference type="PROSITE" id="PS50054">
    <property type="entry name" value="TYR_PHOSPHATASE_DUAL"/>
    <property type="match status" value="1"/>
</dbReference>
<keyword evidence="4" id="KW-0904">Protein phosphatase</keyword>
<dbReference type="EMBL" id="DS469656">
    <property type="protein sequence ID" value="EDO37000.1"/>
    <property type="molecule type" value="Genomic_DNA"/>
</dbReference>
<evidence type="ECO:0000256" key="1">
    <source>
        <dbReference type="ARBA" id="ARBA00008601"/>
    </source>
</evidence>
<evidence type="ECO:0000256" key="2">
    <source>
        <dbReference type="ARBA" id="ARBA00013064"/>
    </source>
</evidence>
<dbReference type="PROSITE" id="PS00383">
    <property type="entry name" value="TYR_PHOSPHATASE_1"/>
    <property type="match status" value="1"/>
</dbReference>
<dbReference type="PANTHER" id="PTHR10159:SF533">
    <property type="entry name" value="TYROSINE-PROTEIN PHOSPHATASE VHP-1"/>
    <property type="match status" value="1"/>
</dbReference>
<evidence type="ECO:0000256" key="3">
    <source>
        <dbReference type="ARBA" id="ARBA00022801"/>
    </source>
</evidence>
<dbReference type="AlphaFoldDB" id="A7SGZ1"/>
<dbReference type="GO" id="GO:0005737">
    <property type="term" value="C:cytoplasm"/>
    <property type="evidence" value="ECO:0000318"/>
    <property type="project" value="GO_Central"/>
</dbReference>
<dbReference type="InterPro" id="IPR008343">
    <property type="entry name" value="MKP"/>
</dbReference>
<dbReference type="eggNOG" id="KOG1717">
    <property type="taxonomic scope" value="Eukaryota"/>
</dbReference>
<dbReference type="SMART" id="SM00195">
    <property type="entry name" value="DSPc"/>
    <property type="match status" value="1"/>
</dbReference>
<dbReference type="HOGENOM" id="CLU_027074_11_6_1"/>
<dbReference type="GO" id="GO:0008330">
    <property type="term" value="F:protein tyrosine/threonine phosphatase activity"/>
    <property type="evidence" value="ECO:0000318"/>
    <property type="project" value="GO_Central"/>
</dbReference>
<dbReference type="STRING" id="45351.A7SGZ1"/>
<sequence length="145" mass="16503">ILPFLFLGSEEGAADEDLIDRLAIKFILNLTPVCPNFFSEREDIIYKRIQINDSYQEDIGQHFDEAIAFIDEARSRGSSVLVHCHAGVSRSATVTVAYVMQHLGLSLNEAYQFVKEKRPTISPNLNFMGHLLKYEKNKKNEELKA</sequence>